<geneLocation type="mitochondrion" evidence="1"/>
<reference evidence="2" key="1">
    <citation type="journal article" date="2019" name="Gigascience">
        <title>De novo genome assembly of the endangered Acer yangbiense, a plant species with extremely small populations endemic to Yunnan Province, China.</title>
        <authorList>
            <person name="Yang J."/>
            <person name="Wariss H.M."/>
            <person name="Tao L."/>
            <person name="Zhang R."/>
            <person name="Yun Q."/>
            <person name="Hollingsworth P."/>
            <person name="Dao Z."/>
            <person name="Luo G."/>
            <person name="Guo H."/>
            <person name="Ma Y."/>
            <person name="Sun W."/>
        </authorList>
    </citation>
    <scope>NUCLEOTIDE SEQUENCE [LARGE SCALE GENOMIC DNA]</scope>
    <source>
        <strain evidence="2">cv. br00</strain>
    </source>
</reference>
<evidence type="ECO:0000313" key="2">
    <source>
        <dbReference type="Proteomes" id="UP000326939"/>
    </source>
</evidence>
<protein>
    <submittedName>
        <fullName evidence="1">Uncharacterized protein</fullName>
    </submittedName>
</protein>
<sequence length="200" mass="22909">MHSFRFKATAWHEVSTAFRKGLSKANPEIEYITRERGDSNTLTDSESIKEASDHTRSARFYSKKHYFLARVGELKWISIYSEADRWIGLAYFIAHLFSPFLSSLKSRFQRSGPSPQTTLISLSPEVTKSHSHPQLFANWTFNFPTTSGNASWMSLTAVYLEALLFSTARWYRKAPACPSTTITTAVQWKILFRRAIALEL</sequence>
<dbReference type="AlphaFoldDB" id="A0A5N5IZ29"/>
<dbReference type="Proteomes" id="UP000326939">
    <property type="component" value="Mitochondrion MT"/>
</dbReference>
<gene>
    <name evidence="1" type="ORF">DKX38_030075</name>
</gene>
<evidence type="ECO:0000313" key="1">
    <source>
        <dbReference type="EMBL" id="KAB5511280.1"/>
    </source>
</evidence>
<organism evidence="1 2">
    <name type="scientific">Salix brachista</name>
    <dbReference type="NCBI Taxonomy" id="2182728"/>
    <lineage>
        <taxon>Eukaryota</taxon>
        <taxon>Viridiplantae</taxon>
        <taxon>Streptophyta</taxon>
        <taxon>Embryophyta</taxon>
        <taxon>Tracheophyta</taxon>
        <taxon>Spermatophyta</taxon>
        <taxon>Magnoliopsida</taxon>
        <taxon>eudicotyledons</taxon>
        <taxon>Gunneridae</taxon>
        <taxon>Pentapetalae</taxon>
        <taxon>rosids</taxon>
        <taxon>fabids</taxon>
        <taxon>Malpighiales</taxon>
        <taxon>Salicaceae</taxon>
        <taxon>Saliceae</taxon>
        <taxon>Salix</taxon>
    </lineage>
</organism>
<name>A0A5N5IZ29_9ROSI</name>
<accession>A0A5N5IZ29</accession>
<proteinExistence type="predicted"/>
<keyword evidence="1" id="KW-0496">Mitochondrion</keyword>
<keyword evidence="2" id="KW-1185">Reference proteome</keyword>
<dbReference type="EMBL" id="VDCV01000020">
    <property type="protein sequence ID" value="KAB5511280.1"/>
    <property type="molecule type" value="Genomic_DNA"/>
</dbReference>
<comment type="caution">
    <text evidence="1">The sequence shown here is derived from an EMBL/GenBank/DDBJ whole genome shotgun (WGS) entry which is preliminary data.</text>
</comment>